<dbReference type="Gene3D" id="3.30.559.10">
    <property type="entry name" value="Chloramphenicol acetyltransferase-like domain"/>
    <property type="match status" value="2"/>
</dbReference>
<dbReference type="InterPro" id="IPR050317">
    <property type="entry name" value="Plant_Fungal_Acyltransferase"/>
</dbReference>
<evidence type="ECO:0000256" key="1">
    <source>
        <dbReference type="ARBA" id="ARBA00009861"/>
    </source>
</evidence>
<comment type="similarity">
    <text evidence="1">Belongs to the plant acyltransferase family.</text>
</comment>
<comment type="caution">
    <text evidence="2">The sequence shown here is derived from an EMBL/GenBank/DDBJ whole genome shotgun (WGS) entry which is preliminary data.</text>
</comment>
<sequence length="294" mass="33340">MTSSPPPTTVHIPLSVFDKVTFDTHVALIYAYRPLNPPNITLELGLQKALSVYRERAGRYGEEDNGCPVILLNDESMRFVEASVDSTLDQAMPLKPLKSLLSLHPSLKGVVDLVQVQLTRFTCGSLVLGFTTHHHVADGHSTSNCVVAWGLACRGIHISPLPLQDRTIFSPRNPPRFEFDHRGVKFMNKKLDKIYPLDDNFMDRDQDIVVHKVHFTLQFLAKLKARASSMNGANKPYSTFESLVVHLWKGMCLKRVRNHPHKNRSQWRLNPRVPNEYFCCDRAAIMVNSKESNN</sequence>
<dbReference type="AlphaFoldDB" id="A0ABC8S0T5"/>
<evidence type="ECO:0008006" key="4">
    <source>
        <dbReference type="Google" id="ProtNLM"/>
    </source>
</evidence>
<dbReference type="PANTHER" id="PTHR31642">
    <property type="entry name" value="TRICHOTHECENE 3-O-ACETYLTRANSFERASE"/>
    <property type="match status" value="1"/>
</dbReference>
<dbReference type="EMBL" id="CAUOFW020002047">
    <property type="protein sequence ID" value="CAK9150533.1"/>
    <property type="molecule type" value="Genomic_DNA"/>
</dbReference>
<dbReference type="InterPro" id="IPR023213">
    <property type="entry name" value="CAT-like_dom_sf"/>
</dbReference>
<dbReference type="Proteomes" id="UP001642360">
    <property type="component" value="Unassembled WGS sequence"/>
</dbReference>
<keyword evidence="3" id="KW-1185">Reference proteome</keyword>
<gene>
    <name evidence="2" type="ORF">ILEXP_LOCUS18685</name>
</gene>
<dbReference type="Pfam" id="PF02458">
    <property type="entry name" value="Transferase"/>
    <property type="match status" value="1"/>
</dbReference>
<proteinExistence type="inferred from homology"/>
<reference evidence="2 3" key="1">
    <citation type="submission" date="2024-02" db="EMBL/GenBank/DDBJ databases">
        <authorList>
            <person name="Vignale AGUSTIN F."/>
            <person name="Sosa J E."/>
            <person name="Modenutti C."/>
        </authorList>
    </citation>
    <scope>NUCLEOTIDE SEQUENCE [LARGE SCALE GENOMIC DNA]</scope>
</reference>
<organism evidence="2 3">
    <name type="scientific">Ilex paraguariensis</name>
    <name type="common">yerba mate</name>
    <dbReference type="NCBI Taxonomy" id="185542"/>
    <lineage>
        <taxon>Eukaryota</taxon>
        <taxon>Viridiplantae</taxon>
        <taxon>Streptophyta</taxon>
        <taxon>Embryophyta</taxon>
        <taxon>Tracheophyta</taxon>
        <taxon>Spermatophyta</taxon>
        <taxon>Magnoliopsida</taxon>
        <taxon>eudicotyledons</taxon>
        <taxon>Gunneridae</taxon>
        <taxon>Pentapetalae</taxon>
        <taxon>asterids</taxon>
        <taxon>campanulids</taxon>
        <taxon>Aquifoliales</taxon>
        <taxon>Aquifoliaceae</taxon>
        <taxon>Ilex</taxon>
    </lineage>
</organism>
<accession>A0ABC8S0T5</accession>
<protein>
    <recommendedName>
        <fullName evidence="4">Agmatine coumaroyltransferase-2-like</fullName>
    </recommendedName>
</protein>
<dbReference type="PANTHER" id="PTHR31642:SF13">
    <property type="entry name" value="AGMATINE HYDROXYCINNAMOYLTRANSFERASE 1"/>
    <property type="match status" value="1"/>
</dbReference>
<name>A0ABC8S0T5_9AQUA</name>
<evidence type="ECO:0000313" key="2">
    <source>
        <dbReference type="EMBL" id="CAK9150533.1"/>
    </source>
</evidence>
<evidence type="ECO:0000313" key="3">
    <source>
        <dbReference type="Proteomes" id="UP001642360"/>
    </source>
</evidence>